<dbReference type="Proteomes" id="UP001141552">
    <property type="component" value="Unassembled WGS sequence"/>
</dbReference>
<keyword evidence="4" id="KW-1185">Reference proteome</keyword>
<dbReference type="AlphaFoldDB" id="A0A9Q0F4X1"/>
<reference evidence="3" key="2">
    <citation type="journal article" date="2023" name="Plants (Basel)">
        <title>Annotation of the Turnera subulata (Passifloraceae) Draft Genome Reveals the S-Locus Evolved after the Divergence of Turneroideae from Passifloroideae in a Stepwise Manner.</title>
        <authorList>
            <person name="Henning P.M."/>
            <person name="Roalson E.H."/>
            <person name="Mir W."/>
            <person name="McCubbin A.G."/>
            <person name="Shore J.S."/>
        </authorList>
    </citation>
    <scope>NUCLEOTIDE SEQUENCE</scope>
    <source>
        <strain evidence="3">F60SS</strain>
    </source>
</reference>
<gene>
    <name evidence="3" type="ORF">Tsubulata_014355</name>
</gene>
<evidence type="ECO:0000256" key="1">
    <source>
        <dbReference type="ARBA" id="ARBA00022729"/>
    </source>
</evidence>
<dbReference type="PANTHER" id="PTHR33184">
    <property type="entry name" value="PROTEIN TAPETUM DETERMINANT 1-LIKE-RELATED"/>
    <property type="match status" value="1"/>
</dbReference>
<dbReference type="EMBL" id="JAKUCV010007040">
    <property type="protein sequence ID" value="KAJ4824981.1"/>
    <property type="molecule type" value="Genomic_DNA"/>
</dbReference>
<feature type="chain" id="PRO_5040302699" evidence="2">
    <location>
        <begin position="23"/>
        <end position="124"/>
    </location>
</feature>
<organism evidence="3 4">
    <name type="scientific">Turnera subulata</name>
    <dbReference type="NCBI Taxonomy" id="218843"/>
    <lineage>
        <taxon>Eukaryota</taxon>
        <taxon>Viridiplantae</taxon>
        <taxon>Streptophyta</taxon>
        <taxon>Embryophyta</taxon>
        <taxon>Tracheophyta</taxon>
        <taxon>Spermatophyta</taxon>
        <taxon>Magnoliopsida</taxon>
        <taxon>eudicotyledons</taxon>
        <taxon>Gunneridae</taxon>
        <taxon>Pentapetalae</taxon>
        <taxon>rosids</taxon>
        <taxon>fabids</taxon>
        <taxon>Malpighiales</taxon>
        <taxon>Passifloraceae</taxon>
        <taxon>Turnera</taxon>
    </lineage>
</organism>
<dbReference type="GO" id="GO:0001709">
    <property type="term" value="P:cell fate determination"/>
    <property type="evidence" value="ECO:0007669"/>
    <property type="project" value="TreeGrafter"/>
</dbReference>
<protein>
    <submittedName>
        <fullName evidence="3">Uncharacterized protein</fullName>
    </submittedName>
</protein>
<accession>A0A9Q0F4X1</accession>
<sequence length="124" mass="14064">MDIVFKVLFTVFFFSLVTQGNCQCPGASALSIVQNRTGKVVANKSQWEVTISNNCVCTQFDIYLACNGFHSVEKYIPQVLFQLRDGRCLVNGYGIVNGHQNFTFTYSWDQEFPFKPLKSRVICS</sequence>
<evidence type="ECO:0000313" key="3">
    <source>
        <dbReference type="EMBL" id="KAJ4824981.1"/>
    </source>
</evidence>
<feature type="signal peptide" evidence="2">
    <location>
        <begin position="1"/>
        <end position="22"/>
    </location>
</feature>
<dbReference type="OrthoDB" id="603213at2759"/>
<dbReference type="InterPro" id="IPR040361">
    <property type="entry name" value="TPD1"/>
</dbReference>
<name>A0A9Q0F4X1_9ROSI</name>
<reference evidence="3" key="1">
    <citation type="submission" date="2022-02" db="EMBL/GenBank/DDBJ databases">
        <authorList>
            <person name="Henning P.M."/>
            <person name="McCubbin A.G."/>
            <person name="Shore J.S."/>
        </authorList>
    </citation>
    <scope>NUCLEOTIDE SEQUENCE</scope>
    <source>
        <strain evidence="3">F60SS</strain>
        <tissue evidence="3">Leaves</tissue>
    </source>
</reference>
<keyword evidence="1 2" id="KW-0732">Signal</keyword>
<evidence type="ECO:0000313" key="4">
    <source>
        <dbReference type="Proteomes" id="UP001141552"/>
    </source>
</evidence>
<comment type="caution">
    <text evidence="3">The sequence shown here is derived from an EMBL/GenBank/DDBJ whole genome shotgun (WGS) entry which is preliminary data.</text>
</comment>
<proteinExistence type="predicted"/>
<evidence type="ECO:0000256" key="2">
    <source>
        <dbReference type="SAM" id="SignalP"/>
    </source>
</evidence>
<dbReference type="Pfam" id="PF24068">
    <property type="entry name" value="TPD1_C"/>
    <property type="match status" value="1"/>
</dbReference>
<dbReference type="PANTHER" id="PTHR33184:SF72">
    <property type="entry name" value="BETA-1,3-N-ACETYLGLUCOSAMINYLTRANSFERASE FAMILY PROTEIN"/>
    <property type="match status" value="1"/>
</dbReference>